<organism evidence="1 2">
    <name type="scientific">Streptococcus pluranimalium</name>
    <dbReference type="NCBI Taxonomy" id="82348"/>
    <lineage>
        <taxon>Bacteria</taxon>
        <taxon>Bacillati</taxon>
        <taxon>Bacillota</taxon>
        <taxon>Bacilli</taxon>
        <taxon>Lactobacillales</taxon>
        <taxon>Streptococcaceae</taxon>
        <taxon>Streptococcus</taxon>
    </lineage>
</organism>
<proteinExistence type="predicted"/>
<dbReference type="AlphaFoldDB" id="A0A2L0D434"/>
<reference evidence="1 2" key="2">
    <citation type="submission" date="2018-02" db="EMBL/GenBank/DDBJ databases">
        <title>Whole genome sequencing analysis of Streptococcus pluranimalium isolated from cattle infected mastitis in China.</title>
        <authorList>
            <person name="Zhang J.-R."/>
            <person name="Hu G.-Z."/>
        </authorList>
    </citation>
    <scope>NUCLEOTIDE SEQUENCE [LARGE SCALE GENOMIC DNA]</scope>
    <source>
        <strain evidence="1 2">TH11417</strain>
    </source>
</reference>
<dbReference type="KEGG" id="splr:C0J00_03970"/>
<protein>
    <submittedName>
        <fullName evidence="1">Uncharacterized protein</fullName>
    </submittedName>
</protein>
<dbReference type="OrthoDB" id="9805931at2"/>
<dbReference type="EMBL" id="CP025536">
    <property type="protein sequence ID" value="AUW96331.1"/>
    <property type="molecule type" value="Genomic_DNA"/>
</dbReference>
<reference evidence="1 2" key="1">
    <citation type="submission" date="2017-12" db="EMBL/GenBank/DDBJ databases">
        <authorList>
            <person name="Hurst M.R.H."/>
        </authorList>
    </citation>
    <scope>NUCLEOTIDE SEQUENCE [LARGE SCALE GENOMIC DNA]</scope>
    <source>
        <strain evidence="1 2">TH11417</strain>
    </source>
</reference>
<dbReference type="Proteomes" id="UP000238956">
    <property type="component" value="Chromosome"/>
</dbReference>
<dbReference type="RefSeq" id="WP_104967663.1">
    <property type="nucleotide sequence ID" value="NZ_CP025536.1"/>
</dbReference>
<evidence type="ECO:0000313" key="2">
    <source>
        <dbReference type="Proteomes" id="UP000238956"/>
    </source>
</evidence>
<sequence>MIQKKMFNLLIGIAFPVLLNACTVLKHEDRDSSKLTVTGIHSTVVAKKTSVKELEALYGEPDTEEENPKKAVEQFNSINNDEGSVNVVLEDNTDYWATLLVDHTSSIKGNNLDGYYEYQSKELAGLKVFFFIIDDTVRSYRFSGNITDTSVAQKDKYLRQILD</sequence>
<evidence type="ECO:0000313" key="1">
    <source>
        <dbReference type="EMBL" id="AUW96331.1"/>
    </source>
</evidence>
<dbReference type="GeneID" id="98393066"/>
<accession>A0A2L0D434</accession>
<name>A0A2L0D434_9STRE</name>
<keyword evidence="2" id="KW-1185">Reference proteome</keyword>
<gene>
    <name evidence="1" type="ORF">C0J00_03970</name>
</gene>